<feature type="transmembrane region" description="Helical" evidence="1">
    <location>
        <begin position="184"/>
        <end position="204"/>
    </location>
</feature>
<keyword evidence="1" id="KW-1133">Transmembrane helix</keyword>
<feature type="transmembrane region" description="Helical" evidence="1">
    <location>
        <begin position="143"/>
        <end position="163"/>
    </location>
</feature>
<dbReference type="RefSeq" id="WP_379894563.1">
    <property type="nucleotide sequence ID" value="NZ_CBCSCT010000049.1"/>
</dbReference>
<proteinExistence type="predicted"/>
<gene>
    <name evidence="2" type="ORF">ACFPXP_12465</name>
</gene>
<dbReference type="Proteomes" id="UP001596250">
    <property type="component" value="Unassembled WGS sequence"/>
</dbReference>
<dbReference type="InterPro" id="IPR025576">
    <property type="entry name" value="YwiC"/>
</dbReference>
<feature type="transmembrane region" description="Helical" evidence="1">
    <location>
        <begin position="65"/>
        <end position="84"/>
    </location>
</feature>
<feature type="transmembrane region" description="Helical" evidence="1">
    <location>
        <begin position="120"/>
        <end position="137"/>
    </location>
</feature>
<evidence type="ECO:0000313" key="2">
    <source>
        <dbReference type="EMBL" id="MFC5987220.1"/>
    </source>
</evidence>
<name>A0ABW1IQ74_9BACL</name>
<feature type="transmembrane region" description="Helical" evidence="1">
    <location>
        <begin position="34"/>
        <end position="53"/>
    </location>
</feature>
<feature type="transmembrane region" description="Helical" evidence="1">
    <location>
        <begin position="12"/>
        <end position="28"/>
    </location>
</feature>
<keyword evidence="1" id="KW-0472">Membrane</keyword>
<reference evidence="3" key="1">
    <citation type="journal article" date="2019" name="Int. J. Syst. Evol. Microbiol.">
        <title>The Global Catalogue of Microorganisms (GCM) 10K type strain sequencing project: providing services to taxonomists for standard genome sequencing and annotation.</title>
        <authorList>
            <consortium name="The Broad Institute Genomics Platform"/>
            <consortium name="The Broad Institute Genome Sequencing Center for Infectious Disease"/>
            <person name="Wu L."/>
            <person name="Ma J."/>
        </authorList>
    </citation>
    <scope>NUCLEOTIDE SEQUENCE [LARGE SCALE GENOMIC DNA]</scope>
    <source>
        <strain evidence="3">CCM 8749</strain>
    </source>
</reference>
<organism evidence="2 3">
    <name type="scientific">Marinicrinis lubricantis</name>
    <dbReference type="NCBI Taxonomy" id="2086470"/>
    <lineage>
        <taxon>Bacteria</taxon>
        <taxon>Bacillati</taxon>
        <taxon>Bacillota</taxon>
        <taxon>Bacilli</taxon>
        <taxon>Bacillales</taxon>
        <taxon>Paenibacillaceae</taxon>
    </lineage>
</organism>
<protein>
    <submittedName>
        <fullName evidence="2">YwiC-like family protein</fullName>
    </submittedName>
</protein>
<sequence length="241" mass="27211">MKKRIMVLPHEHGGWAMVSVPFFVGMSAGGLSWIHIPLFLAWLLFYLASYPLLQSIKKRSNRAHLIRWGTGYGILGLACAAFPLVQKPELFYFAPVMFILLSVNMWHVKHRKEREIINDLCAILLFSVGAAAAYLAGSGQWDYTLVAVTGFSFLQFAGSAFFVKTIFRERGSVRWSVIARLYHAVLLFIPWLTGYPWMIFAYLYSSTRAILLAGKSMRAWKAGIIEIIGSILFLIVSVIIL</sequence>
<evidence type="ECO:0000256" key="1">
    <source>
        <dbReference type="SAM" id="Phobius"/>
    </source>
</evidence>
<feature type="transmembrane region" description="Helical" evidence="1">
    <location>
        <begin position="90"/>
        <end position="108"/>
    </location>
</feature>
<comment type="caution">
    <text evidence="2">The sequence shown here is derived from an EMBL/GenBank/DDBJ whole genome shotgun (WGS) entry which is preliminary data.</text>
</comment>
<accession>A0ABW1IQ74</accession>
<keyword evidence="3" id="KW-1185">Reference proteome</keyword>
<feature type="transmembrane region" description="Helical" evidence="1">
    <location>
        <begin position="219"/>
        <end position="240"/>
    </location>
</feature>
<keyword evidence="1" id="KW-0812">Transmembrane</keyword>
<dbReference type="Pfam" id="PF14256">
    <property type="entry name" value="YwiC"/>
    <property type="match status" value="1"/>
</dbReference>
<dbReference type="EMBL" id="JBHSQV010000155">
    <property type="protein sequence ID" value="MFC5987220.1"/>
    <property type="molecule type" value="Genomic_DNA"/>
</dbReference>
<evidence type="ECO:0000313" key="3">
    <source>
        <dbReference type="Proteomes" id="UP001596250"/>
    </source>
</evidence>